<comment type="caution">
    <text evidence="2">The sequence shown here is derived from an EMBL/GenBank/DDBJ whole genome shotgun (WGS) entry which is preliminary data.</text>
</comment>
<organism evidence="2 3">
    <name type="scientific">Cotesia congregata</name>
    <name type="common">Parasitoid wasp</name>
    <name type="synonym">Apanteles congregatus</name>
    <dbReference type="NCBI Taxonomy" id="51543"/>
    <lineage>
        <taxon>Eukaryota</taxon>
        <taxon>Metazoa</taxon>
        <taxon>Ecdysozoa</taxon>
        <taxon>Arthropoda</taxon>
        <taxon>Hexapoda</taxon>
        <taxon>Insecta</taxon>
        <taxon>Pterygota</taxon>
        <taxon>Neoptera</taxon>
        <taxon>Endopterygota</taxon>
        <taxon>Hymenoptera</taxon>
        <taxon>Apocrita</taxon>
        <taxon>Ichneumonoidea</taxon>
        <taxon>Braconidae</taxon>
        <taxon>Microgastrinae</taxon>
        <taxon>Cotesia</taxon>
    </lineage>
</organism>
<evidence type="ECO:0000313" key="2">
    <source>
        <dbReference type="EMBL" id="CAG5090878.1"/>
    </source>
</evidence>
<dbReference type="EMBL" id="CAJNRD030001119">
    <property type="protein sequence ID" value="CAG5090878.1"/>
    <property type="molecule type" value="Genomic_DNA"/>
</dbReference>
<dbReference type="AlphaFoldDB" id="A0A8J2MRN3"/>
<proteinExistence type="predicted"/>
<feature type="compositionally biased region" description="Basic and acidic residues" evidence="1">
    <location>
        <begin position="110"/>
        <end position="121"/>
    </location>
</feature>
<feature type="region of interest" description="Disordered" evidence="1">
    <location>
        <begin position="34"/>
        <end position="121"/>
    </location>
</feature>
<gene>
    <name evidence="2" type="ORF">HICCMSTLAB_LOCUS5778</name>
</gene>
<evidence type="ECO:0000313" key="3">
    <source>
        <dbReference type="Proteomes" id="UP000786811"/>
    </source>
</evidence>
<reference evidence="2" key="1">
    <citation type="submission" date="2021-04" db="EMBL/GenBank/DDBJ databases">
        <authorList>
            <person name="Chebbi M.A.C M."/>
        </authorList>
    </citation>
    <scope>NUCLEOTIDE SEQUENCE</scope>
</reference>
<sequence>IFEYYLKTERKMTGQALMDEVDLYEEYIRQKICDLLQAPRQPNKTKSEASQKNDTKDKNEVPAAASGDMNPELNITNPINNTHDDKSTSSEKSSVGDSSSSEGSSGPSDEESKSASDDSME</sequence>
<feature type="compositionally biased region" description="Basic and acidic residues" evidence="1">
    <location>
        <begin position="45"/>
        <end position="60"/>
    </location>
</feature>
<keyword evidence="3" id="KW-1185">Reference proteome</keyword>
<feature type="compositionally biased region" description="Low complexity" evidence="1">
    <location>
        <begin position="90"/>
        <end position="107"/>
    </location>
</feature>
<dbReference type="Proteomes" id="UP000786811">
    <property type="component" value="Unassembled WGS sequence"/>
</dbReference>
<evidence type="ECO:0000256" key="1">
    <source>
        <dbReference type="SAM" id="MobiDB-lite"/>
    </source>
</evidence>
<accession>A0A8J2MRN3</accession>
<protein>
    <submittedName>
        <fullName evidence="2">Uncharacterized protein</fullName>
    </submittedName>
</protein>
<feature type="non-terminal residue" evidence="2">
    <location>
        <position position="1"/>
    </location>
</feature>
<name>A0A8J2MRN3_COTCN</name>